<feature type="compositionally biased region" description="Basic residues" evidence="3">
    <location>
        <begin position="57"/>
        <end position="66"/>
    </location>
</feature>
<organism evidence="4 5">
    <name type="scientific">Cladophialophora carrionii</name>
    <dbReference type="NCBI Taxonomy" id="86049"/>
    <lineage>
        <taxon>Eukaryota</taxon>
        <taxon>Fungi</taxon>
        <taxon>Dikarya</taxon>
        <taxon>Ascomycota</taxon>
        <taxon>Pezizomycotina</taxon>
        <taxon>Eurotiomycetes</taxon>
        <taxon>Chaetothyriomycetidae</taxon>
        <taxon>Chaetothyriales</taxon>
        <taxon>Herpotrichiellaceae</taxon>
        <taxon>Cladophialophora</taxon>
    </lineage>
</organism>
<evidence type="ECO:0000256" key="3">
    <source>
        <dbReference type="SAM" id="MobiDB-lite"/>
    </source>
</evidence>
<dbReference type="PANTHER" id="PTHR14187:SF81">
    <property type="entry name" value="HSP70 FAMILY PROTEIN (AFU_ORTHOLOGUE AFUA_4G14040)"/>
    <property type="match status" value="1"/>
</dbReference>
<evidence type="ECO:0000313" key="4">
    <source>
        <dbReference type="EMBL" id="OCT48830.1"/>
    </source>
</evidence>
<feature type="compositionally biased region" description="Acidic residues" evidence="3">
    <location>
        <begin position="673"/>
        <end position="708"/>
    </location>
</feature>
<dbReference type="GO" id="GO:0140662">
    <property type="term" value="F:ATP-dependent protein folding chaperone"/>
    <property type="evidence" value="ECO:0007669"/>
    <property type="project" value="InterPro"/>
</dbReference>
<keyword evidence="5" id="KW-1185">Reference proteome</keyword>
<comment type="caution">
    <text evidence="4">The sequence shown here is derived from an EMBL/GenBank/DDBJ whole genome shotgun (WGS) entry which is preliminary data.</text>
</comment>
<gene>
    <name evidence="4" type="ORF">CLCR_04587</name>
</gene>
<feature type="compositionally biased region" description="Basic residues" evidence="3">
    <location>
        <begin position="24"/>
        <end position="35"/>
    </location>
</feature>
<accession>A0A1C1CK02</accession>
<dbReference type="STRING" id="86049.A0A1C1CK02"/>
<feature type="compositionally biased region" description="Basic and acidic residues" evidence="3">
    <location>
        <begin position="47"/>
        <end position="56"/>
    </location>
</feature>
<dbReference type="PANTHER" id="PTHR14187">
    <property type="entry name" value="ALPHA KINASE/ELONGATION FACTOR 2 KINASE"/>
    <property type="match status" value="1"/>
</dbReference>
<dbReference type="VEuPathDB" id="FungiDB:CLCR_04587"/>
<dbReference type="EMBL" id="LGRB01000011">
    <property type="protein sequence ID" value="OCT48830.1"/>
    <property type="molecule type" value="Genomic_DNA"/>
</dbReference>
<dbReference type="InterPro" id="IPR043129">
    <property type="entry name" value="ATPase_NBD"/>
</dbReference>
<name>A0A1C1CK02_9EURO</name>
<dbReference type="AlphaFoldDB" id="A0A1C1CK02"/>
<dbReference type="Gene3D" id="3.30.420.40">
    <property type="match status" value="2"/>
</dbReference>
<sequence length="708" mass="79459">MAMKGTALGIMDAPVKPTHLLLAGKKHAPKPKVPKKSSTPEKRKRPKTEPTPEALERRKKAKASRCCKGKSGRADYRVAFVTSTKTFKDVEVIQKWPGGLAGIAQKVPSRIAYAEENHDIGDEDRWGYDVDAGFLSCSWFKLLLDENTQKTEFDDPLLQQAVGKSLMRIKPGKDAKDVTTDFLRLLHDYIMSQMQKVVGKTAMEQTAFRFQFTLPAVWSLHARESTLAAARAAGFASRESDELFFTEEPEAAFLWTIKSTEDKFVTSPFQENSCVMVVDMGGGTVDLVTYHIIKLQPLQLEEACVGQGAKIGGTAIDRALHELMLKRFDAAFMNLPSEKKGAGSDFLKGFEDIKRNFKGKDKSRKVLRIPLKMNKLDKESDVVRQYYDEDDDMVKLASDDVEAMFEPVLQKSFDLVRRQASRAKQARSPLIRKVVICGGLSCSPYICDRFKVFIDNEFGEGKVELVSPLEPWSAVATGAVLSALEKNPVMFRRARDWIGCCVHTKFKAGFHRTEDQFECPIRGLRAANQMKWTYKRGDKLSENMKKKLELYAIVENAQKEIGEVCLEQVLYKCPLKNAPTRLDENRNKSDQPHVFAIGNLKVDLTAHARAERAKQVEENGESPRVLVFKVIIELFVSSIKGILEASAKIGNKKVGRTTVEYVSDPTWRQTTIIDDEDAQSDDEKAEESDTNDSDIDAGEDEGGEEEDE</sequence>
<dbReference type="OrthoDB" id="2963168at2759"/>
<feature type="region of interest" description="Disordered" evidence="3">
    <location>
        <begin position="19"/>
        <end position="66"/>
    </location>
</feature>
<dbReference type="Pfam" id="PF00012">
    <property type="entry name" value="HSP70"/>
    <property type="match status" value="1"/>
</dbReference>
<dbReference type="GO" id="GO:0005524">
    <property type="term" value="F:ATP binding"/>
    <property type="evidence" value="ECO:0007669"/>
    <property type="project" value="UniProtKB-KW"/>
</dbReference>
<dbReference type="Proteomes" id="UP000094526">
    <property type="component" value="Unassembled WGS sequence"/>
</dbReference>
<dbReference type="Gene3D" id="3.90.640.10">
    <property type="entry name" value="Actin, Chain A, domain 4"/>
    <property type="match status" value="1"/>
</dbReference>
<evidence type="ECO:0000256" key="1">
    <source>
        <dbReference type="ARBA" id="ARBA00022741"/>
    </source>
</evidence>
<evidence type="ECO:0000313" key="5">
    <source>
        <dbReference type="Proteomes" id="UP000094526"/>
    </source>
</evidence>
<protein>
    <submittedName>
        <fullName evidence="4">Hsp70-like protein</fullName>
    </submittedName>
</protein>
<proteinExistence type="predicted"/>
<dbReference type="CDD" id="cd10170">
    <property type="entry name" value="ASKHA_NBD_HSP70"/>
    <property type="match status" value="1"/>
</dbReference>
<evidence type="ECO:0000256" key="2">
    <source>
        <dbReference type="ARBA" id="ARBA00022840"/>
    </source>
</evidence>
<dbReference type="InterPro" id="IPR013126">
    <property type="entry name" value="Hsp_70_fam"/>
</dbReference>
<keyword evidence="2" id="KW-0067">ATP-binding</keyword>
<dbReference type="SUPFAM" id="SSF53067">
    <property type="entry name" value="Actin-like ATPase domain"/>
    <property type="match status" value="2"/>
</dbReference>
<dbReference type="VEuPathDB" id="FungiDB:G647_03081"/>
<reference evidence="5" key="1">
    <citation type="submission" date="2015-07" db="EMBL/GenBank/DDBJ databases">
        <authorList>
            <person name="Teixeira M.M."/>
            <person name="Souza R.C."/>
            <person name="Almeida L.G."/>
            <person name="Vicente V.A."/>
            <person name="de Hoog S."/>
            <person name="Bocca A.L."/>
            <person name="de Almeida S.R."/>
            <person name="Vasconcelos A.T."/>
            <person name="Felipe M.S."/>
        </authorList>
    </citation>
    <scope>NUCLEOTIDE SEQUENCE [LARGE SCALE GENOMIC DNA]</scope>
    <source>
        <strain evidence="5">KSF</strain>
    </source>
</reference>
<feature type="region of interest" description="Disordered" evidence="3">
    <location>
        <begin position="669"/>
        <end position="708"/>
    </location>
</feature>
<keyword evidence="1" id="KW-0547">Nucleotide-binding</keyword>